<gene>
    <name evidence="1" type="ORF">M3202_16095</name>
</gene>
<dbReference type="RefSeq" id="WP_251224322.1">
    <property type="nucleotide sequence ID" value="NZ_JAMBOL010000017.1"/>
</dbReference>
<dbReference type="Pfam" id="PF19785">
    <property type="entry name" value="UPF0738"/>
    <property type="match status" value="1"/>
</dbReference>
<dbReference type="InterPro" id="IPR020908">
    <property type="entry name" value="UPF0738"/>
</dbReference>
<evidence type="ECO:0000313" key="1">
    <source>
        <dbReference type="EMBL" id="MCM3715588.1"/>
    </source>
</evidence>
<name>A0A9X2DUC6_9BACI</name>
<dbReference type="AlphaFoldDB" id="A0A9X2DUC6"/>
<protein>
    <submittedName>
        <fullName evidence="1">Uncharacterized protein</fullName>
    </submittedName>
</protein>
<proteinExistence type="predicted"/>
<dbReference type="Proteomes" id="UP001139179">
    <property type="component" value="Unassembled WGS sequence"/>
</dbReference>
<sequence>MKKFVVEKIEKQQGEYVASIAEQIAKERAQALKAGERMLVDSDQLAFIYIIEDEEQFYYVSFPQPTWASLHEIYVQQSGLGLDLGNGVTVKLTGLVEELAFLTENIKGNSNYGEELENAVEEIFGQDS</sequence>
<reference evidence="1" key="1">
    <citation type="submission" date="2022-05" db="EMBL/GenBank/DDBJ databases">
        <title>Comparative Genomics of Spacecraft Associated Microbes.</title>
        <authorList>
            <person name="Tran M.T."/>
            <person name="Wright A."/>
            <person name="Seuylemezian A."/>
            <person name="Eisen J."/>
            <person name="Coil D."/>
        </authorList>
    </citation>
    <scope>NUCLEOTIDE SEQUENCE</scope>
    <source>
        <strain evidence="1">214.1.1</strain>
    </source>
</reference>
<comment type="caution">
    <text evidence="1">The sequence shown here is derived from an EMBL/GenBank/DDBJ whole genome shotgun (WGS) entry which is preliminary data.</text>
</comment>
<accession>A0A9X2DUC6</accession>
<dbReference type="EMBL" id="JAMBOL010000017">
    <property type="protein sequence ID" value="MCM3715588.1"/>
    <property type="molecule type" value="Genomic_DNA"/>
</dbReference>
<evidence type="ECO:0000313" key="2">
    <source>
        <dbReference type="Proteomes" id="UP001139179"/>
    </source>
</evidence>
<organism evidence="1 2">
    <name type="scientific">Halalkalibacter oceani</name>
    <dbReference type="NCBI Taxonomy" id="1653776"/>
    <lineage>
        <taxon>Bacteria</taxon>
        <taxon>Bacillati</taxon>
        <taxon>Bacillota</taxon>
        <taxon>Bacilli</taxon>
        <taxon>Bacillales</taxon>
        <taxon>Bacillaceae</taxon>
        <taxon>Halalkalibacter</taxon>
    </lineage>
</organism>
<keyword evidence="2" id="KW-1185">Reference proteome</keyword>